<name>A0A087AQ75_9BIFI</name>
<gene>
    <name evidence="1" type="ORF">BCUN_0901</name>
</gene>
<accession>A0A087AQ75</accession>
<organism evidence="1 2">
    <name type="scientific">Bifidobacterium cuniculi</name>
    <dbReference type="NCBI Taxonomy" id="1688"/>
    <lineage>
        <taxon>Bacteria</taxon>
        <taxon>Bacillati</taxon>
        <taxon>Actinomycetota</taxon>
        <taxon>Actinomycetes</taxon>
        <taxon>Bifidobacteriales</taxon>
        <taxon>Bifidobacteriaceae</taxon>
        <taxon>Bifidobacterium</taxon>
    </lineage>
</organism>
<dbReference type="AlphaFoldDB" id="A0A087AQ75"/>
<dbReference type="EMBL" id="JGYV01000017">
    <property type="protein sequence ID" value="KFI60925.1"/>
    <property type="molecule type" value="Genomic_DNA"/>
</dbReference>
<evidence type="ECO:0000313" key="1">
    <source>
        <dbReference type="EMBL" id="KFI60925.1"/>
    </source>
</evidence>
<protein>
    <submittedName>
        <fullName evidence="1">Uncharacterized protein</fullName>
    </submittedName>
</protein>
<proteinExistence type="predicted"/>
<dbReference type="Proteomes" id="UP000029067">
    <property type="component" value="Unassembled WGS sequence"/>
</dbReference>
<reference evidence="1 2" key="1">
    <citation type="submission" date="2014-03" db="EMBL/GenBank/DDBJ databases">
        <title>Genomics of Bifidobacteria.</title>
        <authorList>
            <person name="Ventura M."/>
            <person name="Milani C."/>
            <person name="Lugli G.A."/>
        </authorList>
    </citation>
    <scope>NUCLEOTIDE SEQUENCE [LARGE SCALE GENOMIC DNA]</scope>
    <source>
        <strain evidence="1 2">LMG 10738</strain>
    </source>
</reference>
<keyword evidence="2" id="KW-1185">Reference proteome</keyword>
<comment type="caution">
    <text evidence="1">The sequence shown here is derived from an EMBL/GenBank/DDBJ whole genome shotgun (WGS) entry which is preliminary data.</text>
</comment>
<dbReference type="STRING" id="1688.BCUN_0901"/>
<evidence type="ECO:0000313" key="2">
    <source>
        <dbReference type="Proteomes" id="UP000029067"/>
    </source>
</evidence>
<sequence>MATITEPLFSIGDFPYAIVPQQQVEACLDTIESAR</sequence>